<reference evidence="2 3" key="1">
    <citation type="submission" date="2020-08" db="EMBL/GenBank/DDBJ databases">
        <title>Genomic Encyclopedia of Type Strains, Phase III (KMG-III): the genomes of soil and plant-associated and newly described type strains.</title>
        <authorList>
            <person name="Whitman W."/>
        </authorList>
    </citation>
    <scope>NUCLEOTIDE SEQUENCE [LARGE SCALE GENOMIC DNA]</scope>
    <source>
        <strain evidence="2 3">CECT 5862</strain>
    </source>
</reference>
<evidence type="ECO:0000313" key="2">
    <source>
        <dbReference type="EMBL" id="MBB3109732.1"/>
    </source>
</evidence>
<evidence type="ECO:0000313" key="3">
    <source>
        <dbReference type="Proteomes" id="UP000570361"/>
    </source>
</evidence>
<sequence length="171" mass="19517">MSYDVHITKAEHWVYSEQNPITDEDYEKIADLLDMYKGLPYISSHGKITVYRADERVFGLLIQIAERIGARVQGDDGEYYDNNGIEYPDPPDYLREDPRADDAKKDEFAPESSTSALFQVDDEVMHPKYGRGVIFHVKGTGMDTEVHVAFENGRMQKKLLAAFAPLTPIKR</sequence>
<dbReference type="AlphaFoldDB" id="A0A7W5AW34"/>
<protein>
    <submittedName>
        <fullName evidence="2">Uncharacterized protein</fullName>
    </submittedName>
</protein>
<comment type="caution">
    <text evidence="2">The sequence shown here is derived from an EMBL/GenBank/DDBJ whole genome shotgun (WGS) entry which is preliminary data.</text>
</comment>
<gene>
    <name evidence="2" type="ORF">FHS18_001795</name>
</gene>
<dbReference type="Proteomes" id="UP000570361">
    <property type="component" value="Unassembled WGS sequence"/>
</dbReference>
<dbReference type="RefSeq" id="WP_183599100.1">
    <property type="nucleotide sequence ID" value="NZ_JACHXK010000003.1"/>
</dbReference>
<proteinExistence type="predicted"/>
<accession>A0A7W5AW34</accession>
<name>A0A7W5AW34_9BACL</name>
<keyword evidence="3" id="KW-1185">Reference proteome</keyword>
<feature type="compositionally biased region" description="Basic and acidic residues" evidence="1">
    <location>
        <begin position="92"/>
        <end position="108"/>
    </location>
</feature>
<feature type="region of interest" description="Disordered" evidence="1">
    <location>
        <begin position="79"/>
        <end position="113"/>
    </location>
</feature>
<evidence type="ECO:0000256" key="1">
    <source>
        <dbReference type="SAM" id="MobiDB-lite"/>
    </source>
</evidence>
<dbReference type="Pfam" id="PF21196">
    <property type="entry name" value="PcrA_UvrD_tudor"/>
    <property type="match status" value="1"/>
</dbReference>
<organism evidence="2 3">
    <name type="scientific">Paenibacillus phyllosphaerae</name>
    <dbReference type="NCBI Taxonomy" id="274593"/>
    <lineage>
        <taxon>Bacteria</taxon>
        <taxon>Bacillati</taxon>
        <taxon>Bacillota</taxon>
        <taxon>Bacilli</taxon>
        <taxon>Bacillales</taxon>
        <taxon>Paenibacillaceae</taxon>
        <taxon>Paenibacillus</taxon>
    </lineage>
</organism>
<dbReference type="EMBL" id="JACHXK010000003">
    <property type="protein sequence ID" value="MBB3109732.1"/>
    <property type="molecule type" value="Genomic_DNA"/>
</dbReference>